<dbReference type="GO" id="GO:0046872">
    <property type="term" value="F:metal ion binding"/>
    <property type="evidence" value="ECO:0007669"/>
    <property type="project" value="UniProtKB-KW"/>
</dbReference>
<dbReference type="AlphaFoldDB" id="A0A7Y0ELZ6"/>
<feature type="binding site" evidence="9">
    <location>
        <position position="431"/>
    </location>
    <ligand>
        <name>substrate</name>
    </ligand>
</feature>
<gene>
    <name evidence="13" type="ORF">HBE96_19855</name>
</gene>
<feature type="transmembrane region" description="Helical" evidence="11">
    <location>
        <begin position="63"/>
        <end position="82"/>
    </location>
</feature>
<evidence type="ECO:0000256" key="9">
    <source>
        <dbReference type="PIRSR" id="PIRSR005091-2"/>
    </source>
</evidence>
<feature type="binding site" evidence="10">
    <location>
        <position position="491"/>
    </location>
    <ligand>
        <name>Mn(2+)</name>
        <dbReference type="ChEBI" id="CHEBI:29035"/>
    </ligand>
</feature>
<evidence type="ECO:0000259" key="12">
    <source>
        <dbReference type="Pfam" id="PF00884"/>
    </source>
</evidence>
<dbReference type="PIRSF" id="PIRSF005091">
    <property type="entry name" value="Mmb_sulf_HI1246"/>
    <property type="match status" value="1"/>
</dbReference>
<keyword evidence="7 11" id="KW-0472">Membrane</keyword>
<dbReference type="PANTHER" id="PTHR47371">
    <property type="entry name" value="LIPOTEICHOIC ACID SYNTHASE"/>
    <property type="match status" value="1"/>
</dbReference>
<evidence type="ECO:0000313" key="13">
    <source>
        <dbReference type="EMBL" id="NMM64855.1"/>
    </source>
</evidence>
<dbReference type="SUPFAM" id="SSF53649">
    <property type="entry name" value="Alkaline phosphatase-like"/>
    <property type="match status" value="1"/>
</dbReference>
<comment type="caution">
    <text evidence="13">The sequence shown here is derived from an EMBL/GenBank/DDBJ whole genome shotgun (WGS) entry which is preliminary data.</text>
</comment>
<evidence type="ECO:0000256" key="8">
    <source>
        <dbReference type="PIRSR" id="PIRSR005091-1"/>
    </source>
</evidence>
<comment type="similarity">
    <text evidence="3">Belongs to the LTA synthase family.</text>
</comment>
<dbReference type="Gene3D" id="3.30.1120.170">
    <property type="match status" value="1"/>
</dbReference>
<keyword evidence="5 11" id="KW-0812">Transmembrane</keyword>
<dbReference type="InterPro" id="IPR012160">
    <property type="entry name" value="LtaS-like"/>
</dbReference>
<dbReference type="CDD" id="cd16015">
    <property type="entry name" value="LTA_synthase"/>
    <property type="match status" value="1"/>
</dbReference>
<feature type="binding site" evidence="10">
    <location>
        <position position="318"/>
    </location>
    <ligand>
        <name>Mn(2+)</name>
        <dbReference type="ChEBI" id="CHEBI:29035"/>
    </ligand>
</feature>
<feature type="domain" description="Sulfatase N-terminal" evidence="12">
    <location>
        <begin position="268"/>
        <end position="554"/>
    </location>
</feature>
<comment type="pathway">
    <text evidence="2">Cell wall biogenesis; lipoteichoic acid biosynthesis.</text>
</comment>
<feature type="transmembrane region" description="Helical" evidence="11">
    <location>
        <begin position="167"/>
        <end position="185"/>
    </location>
</feature>
<evidence type="ECO:0000256" key="1">
    <source>
        <dbReference type="ARBA" id="ARBA00004651"/>
    </source>
</evidence>
<dbReference type="InterPro" id="IPR017850">
    <property type="entry name" value="Alkaline_phosphatase_core_sf"/>
</dbReference>
<evidence type="ECO:0000256" key="10">
    <source>
        <dbReference type="PIRSR" id="PIRSR005091-3"/>
    </source>
</evidence>
<dbReference type="InterPro" id="IPR000917">
    <property type="entry name" value="Sulfatase_N"/>
</dbReference>
<feature type="transmembrane region" description="Helical" evidence="11">
    <location>
        <begin position="89"/>
        <end position="110"/>
    </location>
</feature>
<feature type="binding site" evidence="10">
    <location>
        <position position="490"/>
    </location>
    <ligand>
        <name>Mn(2+)</name>
        <dbReference type="ChEBI" id="CHEBI:29035"/>
    </ligand>
</feature>
<dbReference type="Proteomes" id="UP000537131">
    <property type="component" value="Unassembled WGS sequence"/>
</dbReference>
<organism evidence="13 14">
    <name type="scientific">Clostridium muellerianum</name>
    <dbReference type="NCBI Taxonomy" id="2716538"/>
    <lineage>
        <taxon>Bacteria</taxon>
        <taxon>Bacillati</taxon>
        <taxon>Bacillota</taxon>
        <taxon>Clostridia</taxon>
        <taxon>Eubacteriales</taxon>
        <taxon>Clostridiaceae</taxon>
        <taxon>Clostridium</taxon>
    </lineage>
</organism>
<sequence length="639" mass="73589">MNNIRLKINDIKLKINDKFNINIDDLILHVKNNIDIILFLIIIYVKVMHYGKQISPEYFYSKVNRPIIASILILVSFFTLFKQRRRIKLLFILNIVISLVLISDIVYFRYYKDVITVSALKNVKLLTGVSSSVKSLISIKDFLYLIDIVFLIPIIKRFEVVDNKKKVFFRKAAMFVATLLIGVVMDTQSVYAVSKEQPTLISSMSDRIYLTKMIGNINFHVIDAYNYVSTSIKNSSKLSTARENEIKDFLVKNNQSTGTNLTGVGEGKNLIMIQVEALQSFVINQKINGQEITPNLNRWINKSMYFDNYFYQVAGGNTSDAEFMSNNSLYPAESGSAYYSYSGNAYNSLANELKSKQYYTAAFHGNNEGFWNRNVMYPVQGFDKFYGQHSFNIDENVGLGLSDKSFLNQSFDKLKTLKQPYYSFLVTLSSHYPYDDTKGYGNFNVGQYENTLLGNYLKGIHYTDEQLGVFLDKLEKEKITDNSIVVLYGDHFAIPKDNADELYKFEKISNANDLTWEQYQKVPMLIHFPGDENKGVNHTYSAQMDLYPTLANIFNLPRQYMLGKDILNSDSGKVIFRTGTFTDGKVFYISWTNTYYDIKTGAQIPETDTLKAQKEQYLKELQYSDDILNHNLIKDFKKK</sequence>
<accession>A0A7Y0ELZ6</accession>
<keyword evidence="4" id="KW-1003">Cell membrane</keyword>
<proteinExistence type="inferred from homology"/>
<evidence type="ECO:0000256" key="4">
    <source>
        <dbReference type="ARBA" id="ARBA00022475"/>
    </source>
</evidence>
<dbReference type="PANTHER" id="PTHR47371:SF3">
    <property type="entry name" value="PHOSPHOGLYCEROL TRANSFERASE I"/>
    <property type="match status" value="1"/>
</dbReference>
<keyword evidence="14" id="KW-1185">Reference proteome</keyword>
<dbReference type="GO" id="GO:0005886">
    <property type="term" value="C:plasma membrane"/>
    <property type="evidence" value="ECO:0007669"/>
    <property type="project" value="UniProtKB-SubCell"/>
</dbReference>
<feature type="transmembrane region" description="Helical" evidence="11">
    <location>
        <begin position="135"/>
        <end position="155"/>
    </location>
</feature>
<comment type="subcellular location">
    <subcellularLocation>
        <location evidence="1">Cell membrane</location>
        <topology evidence="1">Multi-pass membrane protein</topology>
    </subcellularLocation>
</comment>
<evidence type="ECO:0000256" key="5">
    <source>
        <dbReference type="ARBA" id="ARBA00022692"/>
    </source>
</evidence>
<reference evidence="13 14" key="2">
    <citation type="submission" date="2020-06" db="EMBL/GenBank/DDBJ databases">
        <title>Complete Genome Sequence of Clostridium muelleri sp. nov. P21T, an Acid-Alcohol Producing Acetogen Isolated from Old Hay.</title>
        <authorList>
            <person name="Duncan K.E."/>
            <person name="Tanner R.S."/>
        </authorList>
    </citation>
    <scope>NUCLEOTIDE SEQUENCE [LARGE SCALE GENOMIC DNA]</scope>
    <source>
        <strain evidence="13 14">P21</strain>
    </source>
</reference>
<name>A0A7Y0ELZ6_9CLOT</name>
<dbReference type="Gene3D" id="3.40.720.10">
    <property type="entry name" value="Alkaline Phosphatase, subunit A"/>
    <property type="match status" value="1"/>
</dbReference>
<feature type="transmembrane region" description="Helical" evidence="11">
    <location>
        <begin position="34"/>
        <end position="51"/>
    </location>
</feature>
<feature type="active site" evidence="8">
    <location>
        <position position="318"/>
    </location>
</feature>
<dbReference type="InterPro" id="IPR050448">
    <property type="entry name" value="OpgB/LTA_synthase_biosynth"/>
</dbReference>
<dbReference type="EMBL" id="JABBNI010000058">
    <property type="protein sequence ID" value="NMM64855.1"/>
    <property type="molecule type" value="Genomic_DNA"/>
</dbReference>
<evidence type="ECO:0000313" key="14">
    <source>
        <dbReference type="Proteomes" id="UP000537131"/>
    </source>
</evidence>
<evidence type="ECO:0000256" key="2">
    <source>
        <dbReference type="ARBA" id="ARBA00004936"/>
    </source>
</evidence>
<protein>
    <submittedName>
        <fullName evidence="13">LTA synthase family protein</fullName>
    </submittedName>
</protein>
<keyword evidence="9" id="KW-0464">Manganese</keyword>
<evidence type="ECO:0000256" key="11">
    <source>
        <dbReference type="SAM" id="Phobius"/>
    </source>
</evidence>
<evidence type="ECO:0000256" key="3">
    <source>
        <dbReference type="ARBA" id="ARBA00009983"/>
    </source>
</evidence>
<evidence type="ECO:0000256" key="7">
    <source>
        <dbReference type="ARBA" id="ARBA00023136"/>
    </source>
</evidence>
<reference evidence="13 14" key="1">
    <citation type="submission" date="2020-04" db="EMBL/GenBank/DDBJ databases">
        <authorList>
            <person name="Doyle D.A."/>
        </authorList>
    </citation>
    <scope>NUCLEOTIDE SEQUENCE [LARGE SCALE GENOMIC DNA]</scope>
    <source>
        <strain evidence="13 14">P21</strain>
    </source>
</reference>
<dbReference type="Pfam" id="PF00884">
    <property type="entry name" value="Sulfatase"/>
    <property type="match status" value="1"/>
</dbReference>
<keyword evidence="9" id="KW-0479">Metal-binding</keyword>
<evidence type="ECO:0000256" key="6">
    <source>
        <dbReference type="ARBA" id="ARBA00022989"/>
    </source>
</evidence>
<feature type="binding site" evidence="10">
    <location>
        <position position="276"/>
    </location>
    <ligand>
        <name>Mn(2+)</name>
        <dbReference type="ChEBI" id="CHEBI:29035"/>
    </ligand>
</feature>
<keyword evidence="6 11" id="KW-1133">Transmembrane helix</keyword>